<evidence type="ECO:0000313" key="2">
    <source>
        <dbReference type="Proteomes" id="UP001608902"/>
    </source>
</evidence>
<comment type="caution">
    <text evidence="1">The sequence shown here is derived from an EMBL/GenBank/DDBJ whole genome shotgun (WGS) entry which is preliminary data.</text>
</comment>
<proteinExistence type="predicted"/>
<dbReference type="SMART" id="SM00248">
    <property type="entry name" value="ANK"/>
    <property type="match status" value="4"/>
</dbReference>
<gene>
    <name evidence="1" type="ORF">AB6A40_000877</name>
</gene>
<accession>A0ABD6E2Y3</accession>
<dbReference type="AlphaFoldDB" id="A0ABD6E2Y3"/>
<dbReference type="PANTHER" id="PTHR24183">
    <property type="entry name" value="FIBRONECTIN TYPE 3 AND ANKYRIN REPEAT DOMAINS PROTEIN 1"/>
    <property type="match status" value="1"/>
</dbReference>
<dbReference type="InterPro" id="IPR036770">
    <property type="entry name" value="Ankyrin_rpt-contain_sf"/>
</dbReference>
<protein>
    <recommendedName>
        <fullName evidence="3">ANK_REP_REGION domain-containing protein</fullName>
    </recommendedName>
</protein>
<dbReference type="InterPro" id="IPR002110">
    <property type="entry name" value="Ankyrin_rpt"/>
</dbReference>
<evidence type="ECO:0000313" key="1">
    <source>
        <dbReference type="EMBL" id="MFH4974168.1"/>
    </source>
</evidence>
<dbReference type="Gene3D" id="1.25.40.20">
    <property type="entry name" value="Ankyrin repeat-containing domain"/>
    <property type="match status" value="1"/>
</dbReference>
<dbReference type="Proteomes" id="UP001608902">
    <property type="component" value="Unassembled WGS sequence"/>
</dbReference>
<keyword evidence="2" id="KW-1185">Reference proteome</keyword>
<dbReference type="Pfam" id="PF12796">
    <property type="entry name" value="Ank_2"/>
    <property type="match status" value="1"/>
</dbReference>
<dbReference type="SUPFAM" id="SSF48403">
    <property type="entry name" value="Ankyrin repeat"/>
    <property type="match status" value="1"/>
</dbReference>
<name>A0ABD6E2Y3_9BILA</name>
<sequence length="251" mass="29363">MDIEGGGSSSSPCRRHPEMECERWLRARLEDLRSTRTLDQKPDFNNSNLPQKLDREYNSFNPFETNIRGETLIMSVVRYEPDQDKQIRFINLLVRSGCDPSAPDVRQLRTPLMLALLMKNEAIAQCLIRLNVNLKAADKMGNTTLMYAVMYSNAAVLSTLLERLSQEWCIDVLRQRNQMGYTAENIARRNGRYLFSMLLRKERAKIVKKLQQHVKQSPDVDILRWTWFTTLYKVKRKFLSLRRDTTDDITV</sequence>
<dbReference type="EMBL" id="JBGFUD010000282">
    <property type="protein sequence ID" value="MFH4974168.1"/>
    <property type="molecule type" value="Genomic_DNA"/>
</dbReference>
<dbReference type="PANTHER" id="PTHR24183:SF1">
    <property type="entry name" value="FIBRONECTIN TYPE 3 AND ANKYRIN REPEAT DOMAINS PROTEIN 1"/>
    <property type="match status" value="1"/>
</dbReference>
<reference evidence="1 2" key="1">
    <citation type="submission" date="2024-08" db="EMBL/GenBank/DDBJ databases">
        <title>Gnathostoma spinigerum genome.</title>
        <authorList>
            <person name="Gonzalez-Bertolin B."/>
            <person name="Monzon S."/>
            <person name="Zaballos A."/>
            <person name="Jimenez P."/>
            <person name="Dekumyoy P."/>
            <person name="Varona S."/>
            <person name="Cuesta I."/>
            <person name="Sumanam S."/>
            <person name="Adisakwattana P."/>
            <person name="Gasser R.B."/>
            <person name="Hernandez-Gonzalez A."/>
            <person name="Young N.D."/>
            <person name="Perteguer M.J."/>
        </authorList>
    </citation>
    <scope>NUCLEOTIDE SEQUENCE [LARGE SCALE GENOMIC DNA]</scope>
    <source>
        <strain evidence="1">AL3</strain>
        <tissue evidence="1">Liver</tissue>
    </source>
</reference>
<evidence type="ECO:0008006" key="3">
    <source>
        <dbReference type="Google" id="ProtNLM"/>
    </source>
</evidence>
<organism evidence="1 2">
    <name type="scientific">Gnathostoma spinigerum</name>
    <dbReference type="NCBI Taxonomy" id="75299"/>
    <lineage>
        <taxon>Eukaryota</taxon>
        <taxon>Metazoa</taxon>
        <taxon>Ecdysozoa</taxon>
        <taxon>Nematoda</taxon>
        <taxon>Chromadorea</taxon>
        <taxon>Rhabditida</taxon>
        <taxon>Spirurina</taxon>
        <taxon>Gnathostomatomorpha</taxon>
        <taxon>Gnathostomatoidea</taxon>
        <taxon>Gnathostomatidae</taxon>
        <taxon>Gnathostoma</taxon>
    </lineage>
</organism>